<dbReference type="Pfam" id="PF00153">
    <property type="entry name" value="Mito_carr"/>
    <property type="match status" value="2"/>
</dbReference>
<evidence type="ECO:0000256" key="1">
    <source>
        <dbReference type="ARBA" id="ARBA00004141"/>
    </source>
</evidence>
<keyword evidence="5" id="KW-0677">Repeat</keyword>
<evidence type="ECO:0000256" key="5">
    <source>
        <dbReference type="ARBA" id="ARBA00022737"/>
    </source>
</evidence>
<reference evidence="11 12" key="1">
    <citation type="submission" date="2017-03" db="EMBL/GenBank/DDBJ databases">
        <title>WGS assembly of Porphyra umbilicalis.</title>
        <authorList>
            <person name="Brawley S.H."/>
            <person name="Blouin N.A."/>
            <person name="Ficko-Blean E."/>
            <person name="Wheeler G.L."/>
            <person name="Lohr M."/>
            <person name="Goodson H.V."/>
            <person name="Jenkins J.W."/>
            <person name="Blaby-Haas C.E."/>
            <person name="Helliwell K.E."/>
            <person name="Chan C."/>
            <person name="Marriage T."/>
            <person name="Bhattacharya D."/>
            <person name="Klein A.S."/>
            <person name="Badis Y."/>
            <person name="Brodie J."/>
            <person name="Cao Y."/>
            <person name="Collen J."/>
            <person name="Dittami S.M."/>
            <person name="Gachon C.M."/>
            <person name="Green B.R."/>
            <person name="Karpowicz S."/>
            <person name="Kim J.W."/>
            <person name="Kudahl U."/>
            <person name="Lin S."/>
            <person name="Michel G."/>
            <person name="Mittag M."/>
            <person name="Olson B.J."/>
            <person name="Pangilinan J."/>
            <person name="Peng Y."/>
            <person name="Qiu H."/>
            <person name="Shu S."/>
            <person name="Singer J.T."/>
            <person name="Smith A.G."/>
            <person name="Sprecher B.N."/>
            <person name="Wagner V."/>
            <person name="Wang W."/>
            <person name="Wang Z.-Y."/>
            <person name="Yan J."/>
            <person name="Yarish C."/>
            <person name="Zoeuner-Riek S."/>
            <person name="Zhuang Y."/>
            <person name="Zou Y."/>
            <person name="Lindquist E.A."/>
            <person name="Grimwood J."/>
            <person name="Barry K."/>
            <person name="Rokhsar D.S."/>
            <person name="Schmutz J."/>
            <person name="Stiller J.W."/>
            <person name="Grossman A.R."/>
            <person name="Prochnik S.E."/>
        </authorList>
    </citation>
    <scope>NUCLEOTIDE SEQUENCE [LARGE SCALE GENOMIC DNA]</scope>
    <source>
        <strain evidence="11">4086291</strain>
    </source>
</reference>
<feature type="region of interest" description="Disordered" evidence="10">
    <location>
        <begin position="312"/>
        <end position="346"/>
    </location>
</feature>
<proteinExistence type="inferred from homology"/>
<name>A0A1X6P4Z6_PORUM</name>
<dbReference type="InterPro" id="IPR050391">
    <property type="entry name" value="Mito_Metabolite_Transporter"/>
</dbReference>
<evidence type="ECO:0000313" key="12">
    <source>
        <dbReference type="Proteomes" id="UP000218209"/>
    </source>
</evidence>
<evidence type="ECO:0000256" key="2">
    <source>
        <dbReference type="ARBA" id="ARBA00006375"/>
    </source>
</evidence>
<keyword evidence="4 8" id="KW-0812">Transmembrane</keyword>
<dbReference type="Gene3D" id="1.50.40.10">
    <property type="entry name" value="Mitochondrial carrier domain"/>
    <property type="match status" value="1"/>
</dbReference>
<dbReference type="OrthoDB" id="448427at2759"/>
<keyword evidence="3 9" id="KW-0813">Transport</keyword>
<feature type="compositionally biased region" description="Pro residues" evidence="10">
    <location>
        <begin position="337"/>
        <end position="346"/>
    </location>
</feature>
<dbReference type="InterPro" id="IPR023395">
    <property type="entry name" value="MCP_dom_sf"/>
</dbReference>
<feature type="non-terminal residue" evidence="11">
    <location>
        <position position="1"/>
    </location>
</feature>
<comment type="similarity">
    <text evidence="2 9">Belongs to the mitochondrial carrier (TC 2.A.29) family.</text>
</comment>
<accession>A0A1X6P4Z6</accession>
<feature type="repeat" description="Solcar" evidence="8">
    <location>
        <begin position="89"/>
        <end position="180"/>
    </location>
</feature>
<dbReference type="AlphaFoldDB" id="A0A1X6P4Z6"/>
<comment type="subcellular location">
    <subcellularLocation>
        <location evidence="1">Membrane</location>
        <topology evidence="1">Multi-pass membrane protein</topology>
    </subcellularLocation>
</comment>
<feature type="repeat" description="Solcar" evidence="8">
    <location>
        <begin position="2"/>
        <end position="78"/>
    </location>
</feature>
<protein>
    <recommendedName>
        <fullName evidence="13">Mitochondrial carrier protein</fullName>
    </recommendedName>
</protein>
<feature type="non-terminal residue" evidence="11">
    <location>
        <position position="346"/>
    </location>
</feature>
<keyword evidence="7 8" id="KW-0472">Membrane</keyword>
<evidence type="ECO:0000256" key="3">
    <source>
        <dbReference type="ARBA" id="ARBA00022448"/>
    </source>
</evidence>
<dbReference type="EMBL" id="KV918885">
    <property type="protein sequence ID" value="OSX75952.1"/>
    <property type="molecule type" value="Genomic_DNA"/>
</dbReference>
<evidence type="ECO:0000256" key="6">
    <source>
        <dbReference type="ARBA" id="ARBA00022989"/>
    </source>
</evidence>
<organism evidence="11 12">
    <name type="scientific">Porphyra umbilicalis</name>
    <name type="common">Purple laver</name>
    <name type="synonym">Red alga</name>
    <dbReference type="NCBI Taxonomy" id="2786"/>
    <lineage>
        <taxon>Eukaryota</taxon>
        <taxon>Rhodophyta</taxon>
        <taxon>Bangiophyceae</taxon>
        <taxon>Bangiales</taxon>
        <taxon>Bangiaceae</taxon>
        <taxon>Porphyra</taxon>
    </lineage>
</organism>
<evidence type="ECO:0000256" key="9">
    <source>
        <dbReference type="RuleBase" id="RU000488"/>
    </source>
</evidence>
<feature type="compositionally biased region" description="Low complexity" evidence="10">
    <location>
        <begin position="320"/>
        <end position="329"/>
    </location>
</feature>
<dbReference type="PROSITE" id="PS50920">
    <property type="entry name" value="SOLCAR"/>
    <property type="match status" value="3"/>
</dbReference>
<evidence type="ECO:0000256" key="8">
    <source>
        <dbReference type="PROSITE-ProRule" id="PRU00282"/>
    </source>
</evidence>
<feature type="repeat" description="Solcar" evidence="8">
    <location>
        <begin position="188"/>
        <end position="266"/>
    </location>
</feature>
<dbReference type="InterPro" id="IPR018108">
    <property type="entry name" value="MCP_transmembrane"/>
</dbReference>
<evidence type="ECO:0000256" key="10">
    <source>
        <dbReference type="SAM" id="MobiDB-lite"/>
    </source>
</evidence>
<sequence>AAAVTPRPLPGAAAAAGAAAASAPTAVHGAALGPLATGRAIVAAGGPSALYTGLSAALTRQVTYTTMRLGLYSTFRAAVVGDGADAPPPSLAQKLGIGLAAGGTAAAACCPVEVAMVRMYADGSLPPAQRRNYAHVGSALTRMWAEEGVATLWRGAGPTVARACVVSAVQLGVYDQAKQSYAGWGAPDGVGLHLAASVTSGLAYSIVSLPIDIAKSKQQFQHRETIARVAREEGLRKLYAGFGAYFLRCGGHTVGMFLAYEQLNKLWGKAFEANDTFRAGGGTRFPLNRGPAGKKPSLPPAAAVVCSPPAVATRPPPAVALPRPAEPAASTHRPGCSAPPPPPAVV</sequence>
<dbReference type="PANTHER" id="PTHR45618">
    <property type="entry name" value="MITOCHONDRIAL DICARBOXYLATE CARRIER-RELATED"/>
    <property type="match status" value="1"/>
</dbReference>
<dbReference type="GO" id="GO:0016020">
    <property type="term" value="C:membrane"/>
    <property type="evidence" value="ECO:0007669"/>
    <property type="project" value="UniProtKB-SubCell"/>
</dbReference>
<evidence type="ECO:0000256" key="4">
    <source>
        <dbReference type="ARBA" id="ARBA00022692"/>
    </source>
</evidence>
<evidence type="ECO:0000256" key="7">
    <source>
        <dbReference type="ARBA" id="ARBA00023136"/>
    </source>
</evidence>
<dbReference type="SUPFAM" id="SSF103506">
    <property type="entry name" value="Mitochondrial carrier"/>
    <property type="match status" value="1"/>
</dbReference>
<evidence type="ECO:0008006" key="13">
    <source>
        <dbReference type="Google" id="ProtNLM"/>
    </source>
</evidence>
<keyword evidence="6" id="KW-1133">Transmembrane helix</keyword>
<gene>
    <name evidence="11" type="ORF">BU14_0215s0013</name>
</gene>
<evidence type="ECO:0000313" key="11">
    <source>
        <dbReference type="EMBL" id="OSX75952.1"/>
    </source>
</evidence>
<dbReference type="Proteomes" id="UP000218209">
    <property type="component" value="Unassembled WGS sequence"/>
</dbReference>
<keyword evidence="12" id="KW-1185">Reference proteome</keyword>